<name>U3C2Y3_9VIBR</name>
<dbReference type="SUPFAM" id="SSF50978">
    <property type="entry name" value="WD40 repeat-like"/>
    <property type="match status" value="1"/>
</dbReference>
<sequence>MIKYNLAFGGQIKSLAAKEEQVFFTTCIEDTGKTYLYQLDTTDFVLHLNAEYLLSASTLHMAKQSDDWLIQGCISDDPNDAAGLKKYVFLDAKGHTCIDTPLPITCAALIESKQKISGVIYSQRHCLIIQYFTSQHQQQIDCSKQITSVALDATQTWLAVGLNDGSIAVYQWIDNAWKFSDQAKIHSAAVTELNIDSDTLSIYSVGDDQCLFETYARGKLVAQKRNQTQHKGPITAISLGQRFYSASNDGNVLSWPKENKLKPASFSHKQLKPVALSLAARNGKPMLVSVSENNTIHFLPLKDDHKASFISHVFYDGYHFCLEKLQETVEHQRTAIDCLRAWQDRTSLKILADFADENKSDSATVQAAVSVIADATHTKAKKHLLSLLDHSLASIRAQAFDALPKHFLTLSDSYEACLKSQYPDIIQQSLRELISLTTQQLFATTQLHDHLKHFLQSAEHDLRTWTLDTWFAYDRNEATTVGMQHYRADVVEHTLLLLFKHQLLDMQLLGQALNHKEREVNLLGYLLMLTQEPSLLSFVLQHNATWVEKLKEFKPWYPEGWRPKKSKTKPKANALHPLVRACHAQHTHVAVWGMCDWALLKDEHVYSLIKQTIQSQSGAELIALLKALHGFKYDDVSDILVEKLSEPKQFEIRHIAWTLLCERNPSPSLVPVNFAMQSGHEDVQQWAFDYWRQHIDAEQLKDQSSQAWQQFSLYLNSQHAEVNTQAVQWFLSLKDHLKVEDKVQYLATCDNQRVRLRAYQESNASIHQSWASQTLISGCDDPVLNNALLCFSSLRQYKNGKNISLLIPCLQSIHAELRTNALESLHQHRHKPSVQLAISSLVAVEKHTVLRQKAMQVLIGLLSSQAHTETQAILAPLLNCEYVDIRLSAATYCTDEPLATRILLDTVLEPHPTKPNQIRDWKENRVKSVLGLRHHKLSVDELISLIQIWQEINQQTQQSQDQQLTNGLLNIYLENLSTLSAQDKSQLIVAFGGSWKANLQAEIDLLLGYLGDTQSLAKTFNTSLTTANTLVLAAYHGNTQRLLATAETTKPEALLAMILLCMHAEKHPKTALAHLQQMAHKVHDSFAFPALEILKPDMTGASIIKTLYEQSDGGHVENAIHEDTWAQLWQSLSGSNIGLMQQGLALIERLLSHPINVDESASFNRMVAEKLGPLLSITTQTTPLGYMPTSDVAALYFCRFQTYLRLANQKDKYQIEACKKLHALWQEASTAQQEALWLMYLPAFEQLRLSIDSYHAAAQLMPIYQALYEQTQQPSPAWLMALLSEPSQVWHQLAVEALIAQHADAALKEIALTIKSHAAYNAFEVVNQRLQSETKTQLVFLEQALNAPNENIKYSAIDLLKHQSPTSLYPLLKQTDTKLVIKVAKVLLELGDKTASETILQRFLSADDASLKRQCFELLVKLSQTQPLSTSLYAHIIQYHYNHDSLHQLEDWIIKLKDVRDESLSEIYHYLRTSKDKALREPLIDALIELSNCRQALTEDGQLPFDTNPVPRHEKIIISLLSILVEQPEAHHHYYELPALVKMASQCFSDDVESNLLQCTHSANDNLVKRVMPYIEWRIRYRSMTADGLEHLLSHANHDIRFFAAETLAKHGRSQGQAILLSSIDLLSDIEMRGRAVIALGYCHQAASFDRLLSLVNDPEHALHAHACEAIGQFAATQEYGDSKQHKQIERKLLNACQHQDWLVRYHALMGCRWLGNTRAWQSIIQAICDDDCDVQERAIYLLRYAPAELAQDLVLAMLACDDLGKWGLNNVRLYFDTACSRNTLDTALALHPSSADTVYAALFASGVNIEHHANLFGQAEVDHCIKHAPVDVLFERLDDMHRGIYQACLFSLPERTDIDLEFISALCHKPAISTRTLTVVLEILLSQFTKSNNQLTAKYSKPLMHYWHQRVEEGKEHFGLSSSKSTVGSMKFDVWCQQVSALANALSIMQLDNIALMEAKAAFAHIDSVILSLNKALLNIAPPARTTATNMDDATAKQALYSSQTQQTAIEHLLAQGKETELITQIQDAQASELLRLGALIGLEGSTSPDLETYFTQLGQDDRLDNEYRQLAWRSLQKVRRRLVKIQKAQA</sequence>
<accession>U3C2Y3</accession>
<dbReference type="eggNOG" id="COG1413">
    <property type="taxonomic scope" value="Bacteria"/>
</dbReference>
<organism evidence="1 2">
    <name type="scientific">Vibrio azureus NBRC 104587</name>
    <dbReference type="NCBI Taxonomy" id="1219077"/>
    <lineage>
        <taxon>Bacteria</taxon>
        <taxon>Pseudomonadati</taxon>
        <taxon>Pseudomonadota</taxon>
        <taxon>Gammaproteobacteria</taxon>
        <taxon>Vibrionales</taxon>
        <taxon>Vibrionaceae</taxon>
        <taxon>Vibrio</taxon>
    </lineage>
</organism>
<evidence type="ECO:0000313" key="2">
    <source>
        <dbReference type="Proteomes" id="UP000016567"/>
    </source>
</evidence>
<dbReference type="InterPro" id="IPR011989">
    <property type="entry name" value="ARM-like"/>
</dbReference>
<proteinExistence type="predicted"/>
<reference evidence="1 2" key="1">
    <citation type="submission" date="2013-09" db="EMBL/GenBank/DDBJ databases">
        <title>Whole genome shotgun sequence of Vibrio azureus NBRC 104587.</title>
        <authorList>
            <person name="Isaki S."/>
            <person name="Hosoyama A."/>
            <person name="Numata M."/>
            <person name="Hashimoto M."/>
            <person name="Hosoyama Y."/>
            <person name="Tsuchikane K."/>
            <person name="Noguchi M."/>
            <person name="Hirakata S."/>
            <person name="Ichikawa N."/>
            <person name="Ohji S."/>
            <person name="Yamazoe A."/>
            <person name="Fujita N."/>
        </authorList>
    </citation>
    <scope>NUCLEOTIDE SEQUENCE [LARGE SCALE GENOMIC DNA]</scope>
    <source>
        <strain evidence="1 2">NBRC 104587</strain>
    </source>
</reference>
<protein>
    <submittedName>
        <fullName evidence="1">Uncharacterized protein</fullName>
    </submittedName>
</protein>
<dbReference type="Proteomes" id="UP000016567">
    <property type="component" value="Unassembled WGS sequence"/>
</dbReference>
<dbReference type="InterPro" id="IPR036322">
    <property type="entry name" value="WD40_repeat_dom_sf"/>
</dbReference>
<dbReference type="Gene3D" id="1.25.10.10">
    <property type="entry name" value="Leucine-rich Repeat Variant"/>
    <property type="match status" value="2"/>
</dbReference>
<dbReference type="InterPro" id="IPR015943">
    <property type="entry name" value="WD40/YVTN_repeat-like_dom_sf"/>
</dbReference>
<dbReference type="InterPro" id="IPR016024">
    <property type="entry name" value="ARM-type_fold"/>
</dbReference>
<dbReference type="Gene3D" id="2.130.10.10">
    <property type="entry name" value="YVTN repeat-like/Quinoprotein amine dehydrogenase"/>
    <property type="match status" value="1"/>
</dbReference>
<dbReference type="OrthoDB" id="5618659at2"/>
<comment type="caution">
    <text evidence="1">The sequence shown here is derived from an EMBL/GenBank/DDBJ whole genome shotgun (WGS) entry which is preliminary data.</text>
</comment>
<dbReference type="RefSeq" id="WP_021709555.1">
    <property type="nucleotide sequence ID" value="NZ_BAOB01000129.1"/>
</dbReference>
<dbReference type="SUPFAM" id="SSF48371">
    <property type="entry name" value="ARM repeat"/>
    <property type="match status" value="3"/>
</dbReference>
<gene>
    <name evidence="1" type="ORF">VAZ01S_031_00120</name>
</gene>
<keyword evidence="2" id="KW-1185">Reference proteome</keyword>
<dbReference type="EMBL" id="BATL01000031">
    <property type="protein sequence ID" value="GAD75799.1"/>
    <property type="molecule type" value="Genomic_DNA"/>
</dbReference>
<evidence type="ECO:0000313" key="1">
    <source>
        <dbReference type="EMBL" id="GAD75799.1"/>
    </source>
</evidence>
<dbReference type="STRING" id="1219077.VAZ01S_031_00120"/>